<gene>
    <name evidence="1" type="ORF">DIU31_003270</name>
    <name evidence="2" type="ORF">J3L21_24480</name>
</gene>
<organism evidence="1 3">
    <name type="scientific">Mucilaginibacter rubeus</name>
    <dbReference type="NCBI Taxonomy" id="2027860"/>
    <lineage>
        <taxon>Bacteria</taxon>
        <taxon>Pseudomonadati</taxon>
        <taxon>Bacteroidota</taxon>
        <taxon>Sphingobacteriia</taxon>
        <taxon>Sphingobacteriales</taxon>
        <taxon>Sphingobacteriaceae</taxon>
        <taxon>Mucilaginibacter</taxon>
    </lineage>
</organism>
<dbReference type="RefSeq" id="WP_146750418.1">
    <property type="nucleotide sequence ID" value="NZ_CP043451.1"/>
</dbReference>
<dbReference type="InterPro" id="IPR012334">
    <property type="entry name" value="Pectin_lyas_fold"/>
</dbReference>
<evidence type="ECO:0000313" key="3">
    <source>
        <dbReference type="Proteomes" id="UP000250557"/>
    </source>
</evidence>
<dbReference type="Proteomes" id="UP000250557">
    <property type="component" value="Chromosome"/>
</dbReference>
<reference evidence="1 3" key="1">
    <citation type="submission" date="2019-08" db="EMBL/GenBank/DDBJ databases">
        <title>Comparative genome analysis confer to the adaptation heavy metal polluted environment.</title>
        <authorList>
            <person name="Li Y."/>
        </authorList>
    </citation>
    <scope>NUCLEOTIDE SEQUENCE [LARGE SCALE GENOMIC DNA]</scope>
    <source>
        <strain evidence="1 3">P2</strain>
    </source>
</reference>
<dbReference type="SUPFAM" id="SSF51126">
    <property type="entry name" value="Pectin lyase-like"/>
    <property type="match status" value="1"/>
</dbReference>
<name>A0AAE6JD33_9SPHI</name>
<dbReference type="Proteomes" id="UP000663940">
    <property type="component" value="Chromosome"/>
</dbReference>
<proteinExistence type="predicted"/>
<evidence type="ECO:0000313" key="1">
    <source>
        <dbReference type="EMBL" id="QEM02582.1"/>
    </source>
</evidence>
<sequence length="492" mass="54788">MKQLLMLFLCCSAVLKVFGGTYYIDDKKGDDTFDGRSAGKAWRSLNRVNKQVFEAGDSILFKRGGVWEGQLVPMGSGTVKAPVVFSAFGSGALPEIKANGHFKDAVLLKNLQNIVVEYLALSNFDSTVPFQKTGPTGVRVLAEDIGTLHNIRLANLYIYDINGDNKKGSAEGYGIFWDCQGPKPSNIEHLLIENCKVERVDRNGIRGNGTFSFRTKWFPNKYLVIRNCLLDDIGGDGIVVKAFDTAMVEHNKLFHIRTRAKDNAVAIWPHSSDNTVIQYNEVAYTQNDNWANDGQSFDIDGNSRNTIIQYNYSHDNEGGFMLVISDLINKDNEMTTGNIIRYNLSVNDGLNRKRLFNFAGVTDSTIVKGNIFYNDGSKSCTAEVADIENGIPDHVSFDDNYFLFAGKNAAVFSKSPKQYSKVVFNNNVFTGNIIGIDNLTNVKGFPKTSSKRAKVFPMSKLFPWMCLPEKLRTLVPAFPESLYQSYTSNGSR</sequence>
<evidence type="ECO:0000313" key="2">
    <source>
        <dbReference type="EMBL" id="QTE48675.1"/>
    </source>
</evidence>
<keyword evidence="4" id="KW-1185">Reference proteome</keyword>
<reference evidence="2 4" key="2">
    <citation type="submission" date="2021-03" db="EMBL/GenBank/DDBJ databases">
        <title>Mucilaginibacter strains isolated from gold and copper mining confer multi heavy-metal resistance.</title>
        <authorList>
            <person name="Li Y."/>
        </authorList>
    </citation>
    <scope>NUCLEOTIDE SEQUENCE [LARGE SCALE GENOMIC DNA]</scope>
    <source>
        <strain evidence="2 4">P2-4</strain>
    </source>
</reference>
<accession>A0AAE6JD33</accession>
<protein>
    <recommendedName>
        <fullName evidence="5">Right handed beta helix domain-containing protein</fullName>
    </recommendedName>
</protein>
<evidence type="ECO:0008006" key="5">
    <source>
        <dbReference type="Google" id="ProtNLM"/>
    </source>
</evidence>
<dbReference type="AlphaFoldDB" id="A0AAE6JD33"/>
<dbReference type="EMBL" id="CP071880">
    <property type="protein sequence ID" value="QTE48675.1"/>
    <property type="molecule type" value="Genomic_DNA"/>
</dbReference>
<evidence type="ECO:0000313" key="4">
    <source>
        <dbReference type="Proteomes" id="UP000663940"/>
    </source>
</evidence>
<dbReference type="EMBL" id="CP043451">
    <property type="protein sequence ID" value="QEM02582.1"/>
    <property type="molecule type" value="Genomic_DNA"/>
</dbReference>
<dbReference type="Gene3D" id="2.160.20.10">
    <property type="entry name" value="Single-stranded right-handed beta-helix, Pectin lyase-like"/>
    <property type="match status" value="1"/>
</dbReference>
<dbReference type="InterPro" id="IPR011050">
    <property type="entry name" value="Pectin_lyase_fold/virulence"/>
</dbReference>